<comment type="caution">
    <text evidence="3">The sequence shown here is derived from an EMBL/GenBank/DDBJ whole genome shotgun (WGS) entry which is preliminary data.</text>
</comment>
<proteinExistence type="predicted"/>
<evidence type="ECO:0000313" key="4">
    <source>
        <dbReference type="Proteomes" id="UP001631993"/>
    </source>
</evidence>
<gene>
    <name evidence="3" type="ORF">ACKI1S_39400</name>
</gene>
<accession>A0ABW9IYT4</accession>
<keyword evidence="4" id="KW-1185">Reference proteome</keyword>
<protein>
    <submittedName>
        <fullName evidence="3">DUF6479 family protein</fullName>
    </submittedName>
</protein>
<feature type="compositionally biased region" description="Polar residues" evidence="1">
    <location>
        <begin position="88"/>
        <end position="97"/>
    </location>
</feature>
<keyword evidence="2" id="KW-0812">Transmembrane</keyword>
<feature type="compositionally biased region" description="Gly residues" evidence="1">
    <location>
        <begin position="111"/>
        <end position="121"/>
    </location>
</feature>
<evidence type="ECO:0000256" key="1">
    <source>
        <dbReference type="SAM" id="MobiDB-lite"/>
    </source>
</evidence>
<organism evidence="3 4">
    <name type="scientific">Streptomyces galilaeus</name>
    <dbReference type="NCBI Taxonomy" id="33899"/>
    <lineage>
        <taxon>Bacteria</taxon>
        <taxon>Bacillati</taxon>
        <taxon>Actinomycetota</taxon>
        <taxon>Actinomycetes</taxon>
        <taxon>Kitasatosporales</taxon>
        <taxon>Streptomycetaceae</taxon>
        <taxon>Streptomyces</taxon>
    </lineage>
</organism>
<evidence type="ECO:0000313" key="3">
    <source>
        <dbReference type="EMBL" id="MFM9652189.1"/>
    </source>
</evidence>
<dbReference type="Proteomes" id="UP001631993">
    <property type="component" value="Unassembled WGS sequence"/>
</dbReference>
<dbReference type="EMBL" id="JBJVNE010000026">
    <property type="protein sequence ID" value="MFM9652189.1"/>
    <property type="molecule type" value="Genomic_DNA"/>
</dbReference>
<feature type="compositionally biased region" description="Basic and acidic residues" evidence="1">
    <location>
        <begin position="44"/>
        <end position="54"/>
    </location>
</feature>
<name>A0ABW9IYT4_STRGJ</name>
<feature type="transmembrane region" description="Helical" evidence="2">
    <location>
        <begin position="12"/>
        <end position="37"/>
    </location>
</feature>
<keyword evidence="2" id="KW-1133">Transmembrane helix</keyword>
<dbReference type="Pfam" id="PF20087">
    <property type="entry name" value="DUF6479"/>
    <property type="match status" value="1"/>
</dbReference>
<dbReference type="GeneID" id="93766944"/>
<feature type="region of interest" description="Disordered" evidence="1">
    <location>
        <begin position="44"/>
        <end position="121"/>
    </location>
</feature>
<reference evidence="3 4" key="1">
    <citation type="submission" date="2024-12" db="EMBL/GenBank/DDBJ databases">
        <title>Forecasting of Potato common scab and diversities of Pathogenic streptomyces spp. in china.</title>
        <authorList>
            <person name="Handique U."/>
            <person name="Wu J."/>
        </authorList>
    </citation>
    <scope>NUCLEOTIDE SEQUENCE [LARGE SCALE GENOMIC DNA]</scope>
    <source>
        <strain evidence="3 4">ZRIMU1585</strain>
    </source>
</reference>
<keyword evidence="2" id="KW-0472">Membrane</keyword>
<dbReference type="RefSeq" id="WP_150469366.1">
    <property type="nucleotide sequence ID" value="NZ_BMVS01000026.1"/>
</dbReference>
<feature type="compositionally biased region" description="Basic and acidic residues" evidence="1">
    <location>
        <begin position="61"/>
        <end position="76"/>
    </location>
</feature>
<dbReference type="InterPro" id="IPR045513">
    <property type="entry name" value="DUF6479"/>
</dbReference>
<sequence>MSSASMQVAASSGLLSVAMFVVGVVLVTILAGSFWLGARIKQRELPRPRPDEQPHLPPDGPVHEVREYREPDEVPRMPKGGRALTPYELSNMQTRPSTSKERRRWSPGSSGSFGGGGLGGH</sequence>
<evidence type="ECO:0000256" key="2">
    <source>
        <dbReference type="SAM" id="Phobius"/>
    </source>
</evidence>